<dbReference type="RefSeq" id="WP_069126873.1">
    <property type="nucleotide sequence ID" value="NZ_MARB01000020.1"/>
</dbReference>
<gene>
    <name evidence="2" type="ORF">CODIS_32100</name>
</gene>
<feature type="transmembrane region" description="Helical" evidence="1">
    <location>
        <begin position="115"/>
        <end position="137"/>
    </location>
</feature>
<evidence type="ECO:0000256" key="1">
    <source>
        <dbReference type="SAM" id="Phobius"/>
    </source>
</evidence>
<dbReference type="EMBL" id="MARB01000020">
    <property type="protein sequence ID" value="ODJ86570.1"/>
    <property type="molecule type" value="Genomic_DNA"/>
</dbReference>
<feature type="transmembrane region" description="Helical" evidence="1">
    <location>
        <begin position="149"/>
        <end position="166"/>
    </location>
</feature>
<comment type="caution">
    <text evidence="2">The sequence shown here is derived from an EMBL/GenBank/DDBJ whole genome shotgun (WGS) entry which is preliminary data.</text>
</comment>
<evidence type="ECO:0000313" key="2">
    <source>
        <dbReference type="EMBL" id="ODJ86570.1"/>
    </source>
</evidence>
<evidence type="ECO:0008006" key="4">
    <source>
        <dbReference type="Google" id="ProtNLM"/>
    </source>
</evidence>
<keyword evidence="1" id="KW-1133">Transmembrane helix</keyword>
<dbReference type="SUPFAM" id="SSF103501">
    <property type="entry name" value="Respiratory nitrate reductase 1 gamma chain"/>
    <property type="match status" value="1"/>
</dbReference>
<protein>
    <recommendedName>
        <fullName evidence="4">Nitrate reductase</fullName>
    </recommendedName>
</protein>
<dbReference type="Gene3D" id="1.20.950.20">
    <property type="entry name" value="Transmembrane di-heme cytochromes, Chain C"/>
    <property type="match status" value="1"/>
</dbReference>
<feature type="transmembrane region" description="Helical" evidence="1">
    <location>
        <begin position="74"/>
        <end position="95"/>
    </location>
</feature>
<keyword evidence="1" id="KW-0472">Membrane</keyword>
<evidence type="ECO:0000313" key="3">
    <source>
        <dbReference type="Proteomes" id="UP000094769"/>
    </source>
</evidence>
<accession>A0A7Z0VJG6</accession>
<dbReference type="AlphaFoldDB" id="A0A7Z0VJG6"/>
<proteinExistence type="predicted"/>
<reference evidence="2 3" key="1">
    <citation type="submission" date="2016-06" db="EMBL/GenBank/DDBJ databases">
        <title>Genome sequence of endosymbiont of Candidatus Endolucinida thiodiazotropha.</title>
        <authorList>
            <person name="Poehlein A."/>
            <person name="Koenig S."/>
            <person name="Heiden S.E."/>
            <person name="Thuermer A."/>
            <person name="Voget S."/>
            <person name="Daniel R."/>
            <person name="Markert S."/>
            <person name="Gros O."/>
            <person name="Schweder T."/>
        </authorList>
    </citation>
    <scope>NUCLEOTIDE SEQUENCE [LARGE SCALE GENOMIC DNA]</scope>
    <source>
        <strain evidence="2 3">COS</strain>
    </source>
</reference>
<feature type="transmembrane region" description="Helical" evidence="1">
    <location>
        <begin position="18"/>
        <end position="37"/>
    </location>
</feature>
<keyword evidence="3" id="KW-1185">Reference proteome</keyword>
<name>A0A7Z0VJG6_9GAMM</name>
<sequence length="220" mass="24652">MNTPVEFLLWVRGPGFDIALVVLLIGILIRLLEVLILGRKPDYSEPRGAELGSGLRTVITRTLPEKGSFRRSPFTVVGGYIWHIGFFISLFLFIPHIELIHATTGLSWPGIASNLVDAVAAVTIVTLVAMLFSRLSHPVKRYLSGPEDYLTWLVTILPMITGYLAYHRMVDPYPLVLGLHILSVEILMVVFPFTKLMHAFTFFIARWYNGAMAGRRGVQS</sequence>
<organism evidence="2 3">
    <name type="scientific">Candidatus Thiodiazotropha endolucinida</name>
    <dbReference type="NCBI Taxonomy" id="1655433"/>
    <lineage>
        <taxon>Bacteria</taxon>
        <taxon>Pseudomonadati</taxon>
        <taxon>Pseudomonadota</taxon>
        <taxon>Gammaproteobacteria</taxon>
        <taxon>Chromatiales</taxon>
        <taxon>Sedimenticolaceae</taxon>
        <taxon>Candidatus Thiodiazotropha</taxon>
    </lineage>
</organism>
<dbReference type="OrthoDB" id="7872966at2"/>
<feature type="transmembrane region" description="Helical" evidence="1">
    <location>
        <begin position="186"/>
        <end position="208"/>
    </location>
</feature>
<dbReference type="Proteomes" id="UP000094769">
    <property type="component" value="Unassembled WGS sequence"/>
</dbReference>
<keyword evidence="1" id="KW-0812">Transmembrane</keyword>
<dbReference type="InterPro" id="IPR036197">
    <property type="entry name" value="NarG-like_sf"/>
</dbReference>